<dbReference type="EMBL" id="DXFW01000030">
    <property type="protein sequence ID" value="HIX06253.1"/>
    <property type="molecule type" value="Genomic_DNA"/>
</dbReference>
<name>A0A9D1V544_9FIRM</name>
<reference evidence="1" key="1">
    <citation type="journal article" date="2021" name="PeerJ">
        <title>Extensive microbial diversity within the chicken gut microbiome revealed by metagenomics and culture.</title>
        <authorList>
            <person name="Gilroy R."/>
            <person name="Ravi A."/>
            <person name="Getino M."/>
            <person name="Pursley I."/>
            <person name="Horton D.L."/>
            <person name="Alikhan N.F."/>
            <person name="Baker D."/>
            <person name="Gharbi K."/>
            <person name="Hall N."/>
            <person name="Watson M."/>
            <person name="Adriaenssens E.M."/>
            <person name="Foster-Nyarko E."/>
            <person name="Jarju S."/>
            <person name="Secka A."/>
            <person name="Antonio M."/>
            <person name="Oren A."/>
            <person name="Chaudhuri R.R."/>
            <person name="La Ragione R."/>
            <person name="Hildebrand F."/>
            <person name="Pallen M.J."/>
        </authorList>
    </citation>
    <scope>NUCLEOTIDE SEQUENCE</scope>
    <source>
        <strain evidence="1">2239</strain>
    </source>
</reference>
<evidence type="ECO:0000313" key="1">
    <source>
        <dbReference type="EMBL" id="HIX06253.1"/>
    </source>
</evidence>
<gene>
    <name evidence="1" type="ORF">H9865_09215</name>
</gene>
<dbReference type="Proteomes" id="UP000824193">
    <property type="component" value="Unassembled WGS sequence"/>
</dbReference>
<evidence type="ECO:0000313" key="2">
    <source>
        <dbReference type="Proteomes" id="UP000824193"/>
    </source>
</evidence>
<protein>
    <submittedName>
        <fullName evidence="1">FeoB-associated Cys-rich membrane protein</fullName>
    </submittedName>
</protein>
<accession>A0A9D1V544</accession>
<sequence length="52" mass="5123">MGLGDILILAAVAAALIGALAFIFKNGGFAGGCGGDCAHCASRCSHADEEKK</sequence>
<dbReference type="Pfam" id="PF12669">
    <property type="entry name" value="FeoB_associated"/>
    <property type="match status" value="1"/>
</dbReference>
<dbReference type="AlphaFoldDB" id="A0A9D1V544"/>
<proteinExistence type="predicted"/>
<comment type="caution">
    <text evidence="1">The sequence shown here is derived from an EMBL/GenBank/DDBJ whole genome shotgun (WGS) entry which is preliminary data.</text>
</comment>
<reference evidence="1" key="2">
    <citation type="submission" date="2021-04" db="EMBL/GenBank/DDBJ databases">
        <authorList>
            <person name="Gilroy R."/>
        </authorList>
    </citation>
    <scope>NUCLEOTIDE SEQUENCE</scope>
    <source>
        <strain evidence="1">2239</strain>
    </source>
</reference>
<organism evidence="1 2">
    <name type="scientific">Candidatus Allofournierella pullicola</name>
    <dbReference type="NCBI Taxonomy" id="2838596"/>
    <lineage>
        <taxon>Bacteria</taxon>
        <taxon>Bacillati</taxon>
        <taxon>Bacillota</taxon>
        <taxon>Clostridia</taxon>
        <taxon>Eubacteriales</taxon>
        <taxon>Oscillospiraceae</taxon>
        <taxon>Allofournierella</taxon>
    </lineage>
</organism>